<dbReference type="Pfam" id="PF00702">
    <property type="entry name" value="Hydrolase"/>
    <property type="match status" value="1"/>
</dbReference>
<dbReference type="Proteomes" id="UP000823868">
    <property type="component" value="Unassembled WGS sequence"/>
</dbReference>
<dbReference type="Gene3D" id="3.40.50.1000">
    <property type="entry name" value="HAD superfamily/HAD-like"/>
    <property type="match status" value="1"/>
</dbReference>
<dbReference type="InterPro" id="IPR036412">
    <property type="entry name" value="HAD-like_sf"/>
</dbReference>
<reference evidence="1" key="2">
    <citation type="submission" date="2021-04" db="EMBL/GenBank/DDBJ databases">
        <authorList>
            <person name="Gilroy R."/>
        </authorList>
    </citation>
    <scope>NUCLEOTIDE SEQUENCE</scope>
    <source>
        <strain evidence="1">ChiBcec16_6824</strain>
    </source>
</reference>
<dbReference type="EMBL" id="DXDX01000214">
    <property type="protein sequence ID" value="HIY22562.1"/>
    <property type="molecule type" value="Genomic_DNA"/>
</dbReference>
<evidence type="ECO:0000313" key="1">
    <source>
        <dbReference type="EMBL" id="HIY22562.1"/>
    </source>
</evidence>
<gene>
    <name evidence="1" type="ORF">H9841_11770</name>
</gene>
<accession>A0A9D2BZP4</accession>
<reference evidence="1" key="1">
    <citation type="journal article" date="2021" name="PeerJ">
        <title>Extensive microbial diversity within the chicken gut microbiome revealed by metagenomics and culture.</title>
        <authorList>
            <person name="Gilroy R."/>
            <person name="Ravi A."/>
            <person name="Getino M."/>
            <person name="Pursley I."/>
            <person name="Horton D.L."/>
            <person name="Alikhan N.F."/>
            <person name="Baker D."/>
            <person name="Gharbi K."/>
            <person name="Hall N."/>
            <person name="Watson M."/>
            <person name="Adriaenssens E.M."/>
            <person name="Foster-Nyarko E."/>
            <person name="Jarju S."/>
            <person name="Secka A."/>
            <person name="Antonio M."/>
            <person name="Oren A."/>
            <person name="Chaudhuri R.R."/>
            <person name="La Ragione R."/>
            <person name="Hildebrand F."/>
            <person name="Pallen M.J."/>
        </authorList>
    </citation>
    <scope>NUCLEOTIDE SEQUENCE</scope>
    <source>
        <strain evidence="1">ChiBcec16_6824</strain>
    </source>
</reference>
<keyword evidence="1" id="KW-0378">Hydrolase</keyword>
<dbReference type="AlphaFoldDB" id="A0A9D2BZP4"/>
<organism evidence="1 2">
    <name type="scientific">Candidatus Flavonifractor merdigallinarum</name>
    <dbReference type="NCBI Taxonomy" id="2838589"/>
    <lineage>
        <taxon>Bacteria</taxon>
        <taxon>Bacillati</taxon>
        <taxon>Bacillota</taxon>
        <taxon>Clostridia</taxon>
        <taxon>Eubacteriales</taxon>
        <taxon>Oscillospiraceae</taxon>
        <taxon>Flavonifractor</taxon>
    </lineage>
</organism>
<dbReference type="SUPFAM" id="SSF56784">
    <property type="entry name" value="HAD-like"/>
    <property type="match status" value="1"/>
</dbReference>
<dbReference type="GO" id="GO:0016787">
    <property type="term" value="F:hydrolase activity"/>
    <property type="evidence" value="ECO:0007669"/>
    <property type="project" value="UniProtKB-KW"/>
</dbReference>
<dbReference type="InterPro" id="IPR023214">
    <property type="entry name" value="HAD_sf"/>
</dbReference>
<comment type="caution">
    <text evidence="1">The sequence shown here is derived from an EMBL/GenBank/DDBJ whole genome shotgun (WGS) entry which is preliminary data.</text>
</comment>
<protein>
    <submittedName>
        <fullName evidence="1">HAD family hydrolase</fullName>
    </submittedName>
</protein>
<evidence type="ECO:0000313" key="2">
    <source>
        <dbReference type="Proteomes" id="UP000823868"/>
    </source>
</evidence>
<proteinExistence type="predicted"/>
<name>A0A9D2BZP4_9FIRM</name>
<sequence>MIEVTIPGWGEVRLKHLVLDYNGTLAKDGHLLPGVGARLEELARRGLSLFVITADTNGTVAAQRAALPVEVLVFDGGAVAREKAALVERLGADETAAIGNGRNDVEMLRAAGLSLAVVGDEGAFTGALLAAHLACRTMEEALDLLLYPNRLKASLRG</sequence>